<accession>A0A090ALS2</accession>
<dbReference type="EMBL" id="AP014633">
    <property type="protein sequence ID" value="BAP56100.1"/>
    <property type="molecule type" value="Genomic_DNA"/>
</dbReference>
<evidence type="ECO:0000313" key="1">
    <source>
        <dbReference type="EMBL" id="BAP56100.1"/>
    </source>
</evidence>
<gene>
    <name evidence="1" type="ORF">THII_1803</name>
</gene>
<organism evidence="1 2">
    <name type="scientific">Thioploca ingrica</name>
    <dbReference type="NCBI Taxonomy" id="40754"/>
    <lineage>
        <taxon>Bacteria</taxon>
        <taxon>Pseudomonadati</taxon>
        <taxon>Pseudomonadota</taxon>
        <taxon>Gammaproteobacteria</taxon>
        <taxon>Thiotrichales</taxon>
        <taxon>Thiotrichaceae</taxon>
        <taxon>Thioploca</taxon>
    </lineage>
</organism>
<dbReference type="OrthoDB" id="5766125at2"/>
<proteinExistence type="predicted"/>
<reference evidence="1" key="1">
    <citation type="journal article" date="2014" name="ISME J.">
        <title>Ecophysiology of Thioploca ingrica as revealed by the complete genome sequence supplemented with proteomic evidence.</title>
        <authorList>
            <person name="Kojima H."/>
            <person name="Ogura Y."/>
            <person name="Yamamoto N."/>
            <person name="Togashi T."/>
            <person name="Mori H."/>
            <person name="Watanabe T."/>
            <person name="Nemoto F."/>
            <person name="Kurokawa K."/>
            <person name="Hayashi T."/>
            <person name="Fukui M."/>
        </authorList>
    </citation>
    <scope>NUCLEOTIDE SEQUENCE [LARGE SCALE GENOMIC DNA]</scope>
</reference>
<protein>
    <recommendedName>
        <fullName evidence="3">DUF29 domain-containing protein</fullName>
    </recommendedName>
</protein>
<dbReference type="Gene3D" id="1.20.1220.20">
    <property type="entry name" value="Uncharcterised protein PF01724"/>
    <property type="match status" value="1"/>
</dbReference>
<keyword evidence="2" id="KW-1185">Reference proteome</keyword>
<evidence type="ECO:0000313" key="2">
    <source>
        <dbReference type="Proteomes" id="UP000031623"/>
    </source>
</evidence>
<dbReference type="InterPro" id="IPR002636">
    <property type="entry name" value="DUF29"/>
</dbReference>
<dbReference type="PANTHER" id="PTHR34235">
    <property type="entry name" value="SLR1203 PROTEIN-RELATED"/>
    <property type="match status" value="1"/>
</dbReference>
<sequence>MIDQTTTIYEQDFYGWIQHNITLLQQGRWADIDINILIEELDGMAKRDKHELVSHLIILIAHLLKWQFQLKQLSNYRESWQGGSWQATIIEQRLQIIRQLELSPSLKPHLPEAISKAYPAAAILAVKETLLPKSTFPDTCPYSLEQLLDDEFYPEQSV</sequence>
<dbReference type="Pfam" id="PF01724">
    <property type="entry name" value="DUF29"/>
    <property type="match status" value="1"/>
</dbReference>
<evidence type="ECO:0008006" key="3">
    <source>
        <dbReference type="Google" id="ProtNLM"/>
    </source>
</evidence>
<dbReference type="Proteomes" id="UP000031623">
    <property type="component" value="Chromosome"/>
</dbReference>
<dbReference type="AlphaFoldDB" id="A0A090ALS2"/>
<name>A0A090ALS2_9GAMM</name>
<dbReference type="HOGENOM" id="CLU_116670_0_2_6"/>
<dbReference type="KEGG" id="tig:THII_1803"/>
<dbReference type="STRING" id="40754.THII_1803"/>